<dbReference type="PANTHER" id="PTHR11941:SF54">
    <property type="entry name" value="ENOYL-COA HYDRATASE, MITOCHONDRIAL"/>
    <property type="match status" value="1"/>
</dbReference>
<comment type="caution">
    <text evidence="3">The sequence shown here is derived from an EMBL/GenBank/DDBJ whole genome shotgun (WGS) entry which is preliminary data.</text>
</comment>
<reference evidence="3 4" key="1">
    <citation type="submission" date="2021-02" db="EMBL/GenBank/DDBJ databases">
        <title>PHA producing bacteria isolated from coastal sediment in Guangdong, Shenzhen.</title>
        <authorList>
            <person name="Zheng W."/>
            <person name="Yu S."/>
            <person name="Huang Y."/>
        </authorList>
    </citation>
    <scope>NUCLEOTIDE SEQUENCE [LARGE SCALE GENOMIC DNA]</scope>
    <source>
        <strain evidence="3 4">TN21-5</strain>
    </source>
</reference>
<evidence type="ECO:0000313" key="4">
    <source>
        <dbReference type="Proteomes" id="UP000664344"/>
    </source>
</evidence>
<accession>A0ABS3BCD8</accession>
<dbReference type="SUPFAM" id="SSF52096">
    <property type="entry name" value="ClpP/crotonase"/>
    <property type="match status" value="1"/>
</dbReference>
<evidence type="ECO:0000313" key="3">
    <source>
        <dbReference type="EMBL" id="MBN7769147.1"/>
    </source>
</evidence>
<dbReference type="InterPro" id="IPR001753">
    <property type="entry name" value="Enoyl-CoA_hydra/iso"/>
</dbReference>
<dbReference type="Gene3D" id="3.90.226.10">
    <property type="entry name" value="2-enoyl-CoA Hydratase, Chain A, domain 1"/>
    <property type="match status" value="1"/>
</dbReference>
<evidence type="ECO:0000256" key="2">
    <source>
        <dbReference type="ARBA" id="ARBA00023239"/>
    </source>
</evidence>
<dbReference type="Gene3D" id="1.10.12.10">
    <property type="entry name" value="Lyase 2-enoyl-coa Hydratase, Chain A, domain 2"/>
    <property type="match status" value="1"/>
</dbReference>
<dbReference type="CDD" id="cd06558">
    <property type="entry name" value="crotonase-like"/>
    <property type="match status" value="1"/>
</dbReference>
<dbReference type="PANTHER" id="PTHR11941">
    <property type="entry name" value="ENOYL-COA HYDRATASE-RELATED"/>
    <property type="match status" value="1"/>
</dbReference>
<dbReference type="InterPro" id="IPR029045">
    <property type="entry name" value="ClpP/crotonase-like_dom_sf"/>
</dbReference>
<dbReference type="InterPro" id="IPR014748">
    <property type="entry name" value="Enoyl-CoA_hydra_C"/>
</dbReference>
<sequence length="260" mass="28670">MNNYLELERRGAVLEITLNRPKANTIDIPLSQELSRVFSEFRDDSELRVAILTGAGNRFYSAGWDLNAVADGEEYIGEFGEGGFAGFPELKSLNKPVICAVNGMAVGAGFEMLTRADFVVAADHAEFLLPEVGIGIAPDIGTFMLPKLLTRQRAMEALMTRRRFSAQQMANWGLVNQVVPGTELMTAARALAESLLTSAPLSLAAIKETVEETETTTFSDCYRRLRSHPWPAFKAMLESDDAVEGARAFGERRPPRWAHK</sequence>
<organism evidence="3 4">
    <name type="scientific">Marinobacter daepoensis</name>
    <dbReference type="NCBI Taxonomy" id="262077"/>
    <lineage>
        <taxon>Bacteria</taxon>
        <taxon>Pseudomonadati</taxon>
        <taxon>Pseudomonadota</taxon>
        <taxon>Gammaproteobacteria</taxon>
        <taxon>Pseudomonadales</taxon>
        <taxon>Marinobacteraceae</taxon>
        <taxon>Marinobacter</taxon>
    </lineage>
</organism>
<keyword evidence="4" id="KW-1185">Reference proteome</keyword>
<gene>
    <name evidence="3" type="ORF">JYP53_04405</name>
</gene>
<dbReference type="RefSeq" id="WP_029653570.1">
    <property type="nucleotide sequence ID" value="NZ_JAFKDB010000008.1"/>
</dbReference>
<name>A0ABS3BCD8_9GAMM</name>
<proteinExistence type="inferred from homology"/>
<dbReference type="Pfam" id="PF00378">
    <property type="entry name" value="ECH_1"/>
    <property type="match status" value="1"/>
</dbReference>
<comment type="similarity">
    <text evidence="1">Belongs to the enoyl-CoA hydratase/isomerase family.</text>
</comment>
<dbReference type="Proteomes" id="UP000664344">
    <property type="component" value="Unassembled WGS sequence"/>
</dbReference>
<keyword evidence="2" id="KW-0456">Lyase</keyword>
<dbReference type="EMBL" id="JAFKDB010000008">
    <property type="protein sequence ID" value="MBN7769147.1"/>
    <property type="molecule type" value="Genomic_DNA"/>
</dbReference>
<evidence type="ECO:0000256" key="1">
    <source>
        <dbReference type="ARBA" id="ARBA00005254"/>
    </source>
</evidence>
<protein>
    <submittedName>
        <fullName evidence="3">Enoyl-CoA hydratase/isomerase family protein</fullName>
    </submittedName>
</protein>